<feature type="transmembrane region" description="Helical" evidence="8">
    <location>
        <begin position="245"/>
        <end position="263"/>
    </location>
</feature>
<keyword evidence="4 8" id="KW-0812">Transmembrane</keyword>
<evidence type="ECO:0000256" key="6">
    <source>
        <dbReference type="ARBA" id="ARBA00023136"/>
    </source>
</evidence>
<dbReference type="PANTHER" id="PTHR14233:SF4">
    <property type="entry name" value="SOLUTE CARRIER FAMILY 35 MEMBER F2"/>
    <property type="match status" value="1"/>
</dbReference>
<comment type="similarity">
    <text evidence="2">Belongs to the SLC35F solute transporter family.</text>
</comment>
<feature type="transmembrane region" description="Helical" evidence="8">
    <location>
        <begin position="278"/>
        <end position="298"/>
    </location>
</feature>
<dbReference type="OrthoDB" id="429955at2759"/>
<organism evidence="9 10">
    <name type="scientific">Brachionus calyciflorus</name>
    <dbReference type="NCBI Taxonomy" id="104777"/>
    <lineage>
        <taxon>Eukaryota</taxon>
        <taxon>Metazoa</taxon>
        <taxon>Spiralia</taxon>
        <taxon>Gnathifera</taxon>
        <taxon>Rotifera</taxon>
        <taxon>Eurotatoria</taxon>
        <taxon>Monogononta</taxon>
        <taxon>Pseudotrocha</taxon>
        <taxon>Ploima</taxon>
        <taxon>Brachionidae</taxon>
        <taxon>Brachionus</taxon>
    </lineage>
</organism>
<dbReference type="InterPro" id="IPR009262">
    <property type="entry name" value="SLC35_F1/F2/F6"/>
</dbReference>
<keyword evidence="10" id="KW-1185">Reference proteome</keyword>
<feature type="transmembrane region" description="Helical" evidence="8">
    <location>
        <begin position="55"/>
        <end position="74"/>
    </location>
</feature>
<evidence type="ECO:0000256" key="2">
    <source>
        <dbReference type="ARBA" id="ARBA00007863"/>
    </source>
</evidence>
<comment type="function">
    <text evidence="7">Putative solute transporter.</text>
</comment>
<dbReference type="AlphaFoldDB" id="A0A814B441"/>
<evidence type="ECO:0000313" key="9">
    <source>
        <dbReference type="EMBL" id="CAF0922977.1"/>
    </source>
</evidence>
<feature type="transmembrane region" description="Helical" evidence="8">
    <location>
        <begin position="334"/>
        <end position="353"/>
    </location>
</feature>
<gene>
    <name evidence="9" type="ORF">OXX778_LOCUS12485</name>
</gene>
<evidence type="ECO:0000256" key="8">
    <source>
        <dbReference type="SAM" id="Phobius"/>
    </source>
</evidence>
<evidence type="ECO:0000256" key="1">
    <source>
        <dbReference type="ARBA" id="ARBA00004141"/>
    </source>
</evidence>
<keyword evidence="6 8" id="KW-0472">Membrane</keyword>
<evidence type="ECO:0000313" key="10">
    <source>
        <dbReference type="Proteomes" id="UP000663879"/>
    </source>
</evidence>
<name>A0A814B441_9BILA</name>
<feature type="transmembrane region" description="Helical" evidence="8">
    <location>
        <begin position="149"/>
        <end position="173"/>
    </location>
</feature>
<keyword evidence="5 8" id="KW-1133">Transmembrane helix</keyword>
<keyword evidence="3" id="KW-0813">Transport</keyword>
<feature type="transmembrane region" description="Helical" evidence="8">
    <location>
        <begin position="182"/>
        <end position="202"/>
    </location>
</feature>
<evidence type="ECO:0000256" key="7">
    <source>
        <dbReference type="ARBA" id="ARBA00037727"/>
    </source>
</evidence>
<protein>
    <recommendedName>
        <fullName evidence="11">Solute carrier family 35 member F2</fullName>
    </recommendedName>
</protein>
<feature type="transmembrane region" description="Helical" evidence="8">
    <location>
        <begin position="94"/>
        <end position="113"/>
    </location>
</feature>
<evidence type="ECO:0000256" key="3">
    <source>
        <dbReference type="ARBA" id="ARBA00022448"/>
    </source>
</evidence>
<sequence>MIESDREHNDNLKFKSLLKERYQENAQIYQDDKKSLSVKNAKNISKKLQMNFKKLWKALLLAQSLSFIICGTGIVTSTLSDEYQINIPTAQSVLNYAILALIFIPSWVLYINDKSKILKIVKEDFWKYLILALVDVEANYLIIKAYSLTIMTSIQVIDAFILPMTLVLSYFFLRKAFKINHVMGVVGCLFGCAFIILADFSIKDAKNLKYHKLEGDFLCLLSSALYAVSNVGSEWLIKARTKREYLAMIGFFGTLISIVQMLVLERSEISNLFALNKIYVWILFLVEAILMFAIYILIPCVIDLSSAAFLNVNLLTSDFYAAFYGIFVKKYQFHYLYFIGFGCILLGTILYCLSEPNDRMSKINKKKTGSQNDDIECNATVVNDNEKEVTF</sequence>
<reference evidence="9" key="1">
    <citation type="submission" date="2021-02" db="EMBL/GenBank/DDBJ databases">
        <authorList>
            <person name="Nowell W R."/>
        </authorList>
    </citation>
    <scope>NUCLEOTIDE SEQUENCE</scope>
    <source>
        <strain evidence="9">Ploen Becks lab</strain>
    </source>
</reference>
<dbReference type="GO" id="GO:0016020">
    <property type="term" value="C:membrane"/>
    <property type="evidence" value="ECO:0007669"/>
    <property type="project" value="UniProtKB-SubCell"/>
</dbReference>
<dbReference type="EMBL" id="CAJNOC010002270">
    <property type="protein sequence ID" value="CAF0922977.1"/>
    <property type="molecule type" value="Genomic_DNA"/>
</dbReference>
<evidence type="ECO:0008006" key="11">
    <source>
        <dbReference type="Google" id="ProtNLM"/>
    </source>
</evidence>
<dbReference type="Proteomes" id="UP000663879">
    <property type="component" value="Unassembled WGS sequence"/>
</dbReference>
<evidence type="ECO:0000256" key="4">
    <source>
        <dbReference type="ARBA" id="ARBA00022692"/>
    </source>
</evidence>
<proteinExistence type="inferred from homology"/>
<dbReference type="PANTHER" id="PTHR14233">
    <property type="entry name" value="DUF914-RELATED"/>
    <property type="match status" value="1"/>
</dbReference>
<comment type="caution">
    <text evidence="9">The sequence shown here is derived from an EMBL/GenBank/DDBJ whole genome shotgun (WGS) entry which is preliminary data.</text>
</comment>
<feature type="transmembrane region" description="Helical" evidence="8">
    <location>
        <begin position="125"/>
        <end position="143"/>
    </location>
</feature>
<feature type="transmembrane region" description="Helical" evidence="8">
    <location>
        <begin position="310"/>
        <end position="328"/>
    </location>
</feature>
<dbReference type="InterPro" id="IPR052221">
    <property type="entry name" value="SLC35F_Transporter"/>
</dbReference>
<accession>A0A814B441</accession>
<dbReference type="GO" id="GO:0022857">
    <property type="term" value="F:transmembrane transporter activity"/>
    <property type="evidence" value="ECO:0007669"/>
    <property type="project" value="InterPro"/>
</dbReference>
<feature type="transmembrane region" description="Helical" evidence="8">
    <location>
        <begin position="214"/>
        <end position="233"/>
    </location>
</feature>
<comment type="subcellular location">
    <subcellularLocation>
        <location evidence="1">Membrane</location>
        <topology evidence="1">Multi-pass membrane protein</topology>
    </subcellularLocation>
</comment>
<evidence type="ECO:0000256" key="5">
    <source>
        <dbReference type="ARBA" id="ARBA00022989"/>
    </source>
</evidence>
<dbReference type="Pfam" id="PF06027">
    <property type="entry name" value="SLC35F"/>
    <property type="match status" value="1"/>
</dbReference>